<keyword evidence="4" id="KW-0028">Amino-acid biosynthesis</keyword>
<dbReference type="GO" id="GO:0009086">
    <property type="term" value="P:methionine biosynthetic process"/>
    <property type="evidence" value="ECO:0007669"/>
    <property type="project" value="UniProtKB-KW"/>
</dbReference>
<dbReference type="RefSeq" id="WP_045682543.1">
    <property type="nucleotide sequence ID" value="NZ_CP010803.1"/>
</dbReference>
<dbReference type="GO" id="GO:0005829">
    <property type="term" value="C:cytosol"/>
    <property type="evidence" value="ECO:0007669"/>
    <property type="project" value="InterPro"/>
</dbReference>
<dbReference type="AlphaFoldDB" id="A0A0D5LRH2"/>
<evidence type="ECO:0000313" key="13">
    <source>
        <dbReference type="EMBL" id="AJY46731.1"/>
    </source>
</evidence>
<comment type="catalytic activity">
    <reaction evidence="11">
        <text>(6S)-5-methyl-5,6,7,8-tetrahydrofolate + NAD(+) = (6R)-5,10-methylene-5,6,7,8-tetrahydrofolate + NADH + H(+)</text>
        <dbReference type="Rhea" id="RHEA:19821"/>
        <dbReference type="ChEBI" id="CHEBI:15378"/>
        <dbReference type="ChEBI" id="CHEBI:15636"/>
        <dbReference type="ChEBI" id="CHEBI:18608"/>
        <dbReference type="ChEBI" id="CHEBI:57540"/>
        <dbReference type="ChEBI" id="CHEBI:57945"/>
        <dbReference type="EC" id="1.5.1.54"/>
    </reaction>
    <physiologicalReaction direction="right-to-left" evidence="11">
        <dbReference type="Rhea" id="RHEA:19823"/>
    </physiologicalReaction>
</comment>
<comment type="pathway">
    <text evidence="2 12">One-carbon metabolism; tetrahydrofolate interconversion.</text>
</comment>
<dbReference type="PATRIC" id="fig|1486262.3.peg.3161"/>
<sequence length="306" mass="33265">MSELNPSRERAIGFSFEFFPPKTPEAEAGWWRAVQALTAYEPEFVSVTYGAGATSRAPTFAAVKRLLDETPLVTASHLTVVKATKAEVDEVVHSFRNAGVKRFVALRGDAPGGVGAAYQPHPGGYENGAALVAGLKAIDDFDISVSAYPEKHPESADRAADIAMLKAKADNGADRALTQFFFENDTFEDYLGDVRRAGIEIPVVPGIMPVQNIRQLRNFAGRCGAIIPDWMARRFEGYEDDATAHFEIAADLAAEQVLDLQKRGLTEFHFYTMNRSKLMEAVFERLGIGPRIAGGVAGAELRSPAV</sequence>
<keyword evidence="7 12" id="KW-0560">Oxidoreductase</keyword>
<keyword evidence="14" id="KW-1185">Reference proteome</keyword>
<keyword evidence="9" id="KW-0486">Methionine biosynthesis</keyword>
<evidence type="ECO:0000256" key="6">
    <source>
        <dbReference type="ARBA" id="ARBA00022827"/>
    </source>
</evidence>
<keyword evidence="8" id="KW-0520">NAD</keyword>
<protein>
    <recommendedName>
        <fullName evidence="12">Methylenetetrahydrofolate reductase</fullName>
        <ecNumber evidence="12">1.5.1.54</ecNumber>
    </recommendedName>
</protein>
<dbReference type="HOGENOM" id="CLU_025841_0_0_5"/>
<dbReference type="Proteomes" id="UP000032611">
    <property type="component" value="Chromosome"/>
</dbReference>
<dbReference type="KEGG" id="mey:TM49_15295"/>
<evidence type="ECO:0000313" key="14">
    <source>
        <dbReference type="Proteomes" id="UP000032611"/>
    </source>
</evidence>
<evidence type="ECO:0000256" key="10">
    <source>
        <dbReference type="ARBA" id="ARBA00034478"/>
    </source>
</evidence>
<evidence type="ECO:0000256" key="4">
    <source>
        <dbReference type="ARBA" id="ARBA00022605"/>
    </source>
</evidence>
<keyword evidence="6 12" id="KW-0274">FAD</keyword>
<evidence type="ECO:0000256" key="5">
    <source>
        <dbReference type="ARBA" id="ARBA00022630"/>
    </source>
</evidence>
<dbReference type="EMBL" id="CP010803">
    <property type="protein sequence ID" value="AJY46731.1"/>
    <property type="molecule type" value="Genomic_DNA"/>
</dbReference>
<evidence type="ECO:0000256" key="7">
    <source>
        <dbReference type="ARBA" id="ARBA00023002"/>
    </source>
</evidence>
<dbReference type="NCBIfam" id="TIGR00676">
    <property type="entry name" value="fadh2"/>
    <property type="match status" value="1"/>
</dbReference>
<dbReference type="Pfam" id="PF02219">
    <property type="entry name" value="MTHFR"/>
    <property type="match status" value="1"/>
</dbReference>
<dbReference type="GO" id="GO:0035999">
    <property type="term" value="P:tetrahydrofolate interconversion"/>
    <property type="evidence" value="ECO:0007669"/>
    <property type="project" value="UniProtKB-UniPathway"/>
</dbReference>
<reference evidence="13 14" key="1">
    <citation type="journal article" date="2015" name="Genome Announc.">
        <title>Complete genome sequence of Martelella endophytica YC6887, which has antifungal activity associated with a halophyte.</title>
        <authorList>
            <person name="Khan A."/>
            <person name="Khan H."/>
            <person name="Chung E.J."/>
            <person name="Hossain M.T."/>
            <person name="Chung Y.R."/>
        </authorList>
    </citation>
    <scope>NUCLEOTIDE SEQUENCE [LARGE SCALE GENOMIC DNA]</scope>
    <source>
        <strain evidence="13">YC6887</strain>
    </source>
</reference>
<proteinExistence type="inferred from homology"/>
<dbReference type="GO" id="GO:0106312">
    <property type="term" value="F:methylenetetrahydrofolate reductase (NADH) activity"/>
    <property type="evidence" value="ECO:0007669"/>
    <property type="project" value="UniProtKB-EC"/>
</dbReference>
<dbReference type="InterPro" id="IPR003171">
    <property type="entry name" value="Mehydrof_redctse-like"/>
</dbReference>
<evidence type="ECO:0000256" key="2">
    <source>
        <dbReference type="ARBA" id="ARBA00004777"/>
    </source>
</evidence>
<evidence type="ECO:0000256" key="8">
    <source>
        <dbReference type="ARBA" id="ARBA00023027"/>
    </source>
</evidence>
<comment type="similarity">
    <text evidence="3 12">Belongs to the methylenetetrahydrofolate reductase family.</text>
</comment>
<dbReference type="PANTHER" id="PTHR45754:SF3">
    <property type="entry name" value="METHYLENETETRAHYDROFOLATE REDUCTASE (NADPH)"/>
    <property type="match status" value="1"/>
</dbReference>
<comment type="pathway">
    <text evidence="10">Amino-acid biosynthesis; L-methionine biosynthesis via de novo pathway.</text>
</comment>
<dbReference type="InterPro" id="IPR029041">
    <property type="entry name" value="FAD-linked_oxidoreductase-like"/>
</dbReference>
<dbReference type="UniPathway" id="UPA00193"/>
<dbReference type="SUPFAM" id="SSF51730">
    <property type="entry name" value="FAD-linked oxidoreductase"/>
    <property type="match status" value="1"/>
</dbReference>
<dbReference type="GO" id="GO:0071949">
    <property type="term" value="F:FAD binding"/>
    <property type="evidence" value="ECO:0007669"/>
    <property type="project" value="TreeGrafter"/>
</dbReference>
<evidence type="ECO:0000256" key="3">
    <source>
        <dbReference type="ARBA" id="ARBA00006743"/>
    </source>
</evidence>
<gene>
    <name evidence="13" type="ORF">TM49_15295</name>
</gene>
<dbReference type="OrthoDB" id="9812555at2"/>
<evidence type="ECO:0000256" key="9">
    <source>
        <dbReference type="ARBA" id="ARBA00023167"/>
    </source>
</evidence>
<evidence type="ECO:0000256" key="11">
    <source>
        <dbReference type="ARBA" id="ARBA00048628"/>
    </source>
</evidence>
<name>A0A0D5LRH2_MAREN</name>
<dbReference type="STRING" id="1486262.TM49_15295"/>
<organism evidence="13 14">
    <name type="scientific">Martelella endophytica</name>
    <dbReference type="NCBI Taxonomy" id="1486262"/>
    <lineage>
        <taxon>Bacteria</taxon>
        <taxon>Pseudomonadati</taxon>
        <taxon>Pseudomonadota</taxon>
        <taxon>Alphaproteobacteria</taxon>
        <taxon>Hyphomicrobiales</taxon>
        <taxon>Aurantimonadaceae</taxon>
        <taxon>Martelella</taxon>
    </lineage>
</organism>
<keyword evidence="5 12" id="KW-0285">Flavoprotein</keyword>
<dbReference type="Gene3D" id="3.20.20.220">
    <property type="match status" value="1"/>
</dbReference>
<evidence type="ECO:0000256" key="1">
    <source>
        <dbReference type="ARBA" id="ARBA00001974"/>
    </source>
</evidence>
<dbReference type="EC" id="1.5.1.54" evidence="12"/>
<dbReference type="CDD" id="cd00537">
    <property type="entry name" value="MTHFR"/>
    <property type="match status" value="1"/>
</dbReference>
<comment type="cofactor">
    <cofactor evidence="1 12">
        <name>FAD</name>
        <dbReference type="ChEBI" id="CHEBI:57692"/>
    </cofactor>
</comment>
<accession>A0A0D5LRH2</accession>
<dbReference type="PANTHER" id="PTHR45754">
    <property type="entry name" value="METHYLENETETRAHYDROFOLATE REDUCTASE"/>
    <property type="match status" value="1"/>
</dbReference>
<evidence type="ECO:0000256" key="12">
    <source>
        <dbReference type="RuleBase" id="RU003862"/>
    </source>
</evidence>
<dbReference type="InterPro" id="IPR004620">
    <property type="entry name" value="MTHF_reductase_bac"/>
</dbReference>